<gene>
    <name evidence="7" type="ORF">HY768_09335</name>
</gene>
<dbReference type="GO" id="GO:0003824">
    <property type="term" value="F:catalytic activity"/>
    <property type="evidence" value="ECO:0007669"/>
    <property type="project" value="InterPro"/>
</dbReference>
<dbReference type="InterPro" id="IPR058240">
    <property type="entry name" value="rSAM_sf"/>
</dbReference>
<evidence type="ECO:0000256" key="2">
    <source>
        <dbReference type="ARBA" id="ARBA00022723"/>
    </source>
</evidence>
<keyword evidence="1" id="KW-0949">S-adenosyl-L-methionine</keyword>
<dbReference type="PANTHER" id="PTHR11228:SF34">
    <property type="entry name" value="TUNGSTEN-CONTAINING ALDEHYDE FERREDOXIN OXIDOREDUCTASE COFACTOR MODIFYING PROTEIN"/>
    <property type="match status" value="1"/>
</dbReference>
<evidence type="ECO:0000259" key="6">
    <source>
        <dbReference type="Pfam" id="PF13186"/>
    </source>
</evidence>
<dbReference type="PANTHER" id="PTHR11228">
    <property type="entry name" value="RADICAL SAM DOMAIN PROTEIN"/>
    <property type="match status" value="1"/>
</dbReference>
<dbReference type="CDD" id="cd21109">
    <property type="entry name" value="SPASM"/>
    <property type="match status" value="1"/>
</dbReference>
<dbReference type="Proteomes" id="UP000736328">
    <property type="component" value="Unassembled WGS sequence"/>
</dbReference>
<evidence type="ECO:0000313" key="8">
    <source>
        <dbReference type="Proteomes" id="UP000736328"/>
    </source>
</evidence>
<dbReference type="CDD" id="cd01335">
    <property type="entry name" value="Radical_SAM"/>
    <property type="match status" value="1"/>
</dbReference>
<evidence type="ECO:0000256" key="3">
    <source>
        <dbReference type="ARBA" id="ARBA00023004"/>
    </source>
</evidence>
<dbReference type="GO" id="GO:0051536">
    <property type="term" value="F:iron-sulfur cluster binding"/>
    <property type="evidence" value="ECO:0007669"/>
    <property type="project" value="UniProtKB-KW"/>
</dbReference>
<accession>A0A933MLE2</accession>
<evidence type="ECO:0000256" key="4">
    <source>
        <dbReference type="ARBA" id="ARBA00023014"/>
    </source>
</evidence>
<feature type="domain" description="Radical SAM core" evidence="5">
    <location>
        <begin position="28"/>
        <end position="171"/>
    </location>
</feature>
<evidence type="ECO:0000256" key="1">
    <source>
        <dbReference type="ARBA" id="ARBA00022691"/>
    </source>
</evidence>
<protein>
    <submittedName>
        <fullName evidence="7">Radical SAM protein</fullName>
    </submittedName>
</protein>
<dbReference type="InterPro" id="IPR007197">
    <property type="entry name" value="rSAM"/>
</dbReference>
<dbReference type="SFLD" id="SFLDS00029">
    <property type="entry name" value="Radical_SAM"/>
    <property type="match status" value="1"/>
</dbReference>
<feature type="domain" description="4Fe4S-binding SPASM" evidence="6">
    <location>
        <begin position="270"/>
        <end position="328"/>
    </location>
</feature>
<keyword evidence="4" id="KW-0411">Iron-sulfur</keyword>
<dbReference type="InterPro" id="IPR013785">
    <property type="entry name" value="Aldolase_TIM"/>
</dbReference>
<dbReference type="InterPro" id="IPR023885">
    <property type="entry name" value="4Fe4S-binding_SPASM_dom"/>
</dbReference>
<dbReference type="SUPFAM" id="SSF102114">
    <property type="entry name" value="Radical SAM enzymes"/>
    <property type="match status" value="1"/>
</dbReference>
<dbReference type="Gene3D" id="3.20.20.70">
    <property type="entry name" value="Aldolase class I"/>
    <property type="match status" value="1"/>
</dbReference>
<dbReference type="AlphaFoldDB" id="A0A933MLE2"/>
<name>A0A933MLE2_UNCT6</name>
<comment type="caution">
    <text evidence="7">The sequence shown here is derived from an EMBL/GenBank/DDBJ whole genome shotgun (WGS) entry which is preliminary data.</text>
</comment>
<proteinExistence type="predicted"/>
<keyword evidence="3" id="KW-0408">Iron</keyword>
<dbReference type="Pfam" id="PF04055">
    <property type="entry name" value="Radical_SAM"/>
    <property type="match status" value="1"/>
</dbReference>
<keyword evidence="2" id="KW-0479">Metal-binding</keyword>
<evidence type="ECO:0000313" key="7">
    <source>
        <dbReference type="EMBL" id="MBI4727401.1"/>
    </source>
</evidence>
<reference evidence="7" key="1">
    <citation type="submission" date="2020-07" db="EMBL/GenBank/DDBJ databases">
        <title>Huge and variable diversity of episymbiotic CPR bacteria and DPANN archaea in groundwater ecosystems.</title>
        <authorList>
            <person name="He C.Y."/>
            <person name="Keren R."/>
            <person name="Whittaker M."/>
            <person name="Farag I.F."/>
            <person name="Doudna J."/>
            <person name="Cate J.H.D."/>
            <person name="Banfield J.F."/>
        </authorList>
    </citation>
    <scope>NUCLEOTIDE SEQUENCE</scope>
    <source>
        <strain evidence="7">NC_groundwater_1520_Pr4_B-0.1um_53_5</strain>
    </source>
</reference>
<evidence type="ECO:0000259" key="5">
    <source>
        <dbReference type="Pfam" id="PF04055"/>
    </source>
</evidence>
<organism evidence="7 8">
    <name type="scientific">candidate division TA06 bacterium</name>
    <dbReference type="NCBI Taxonomy" id="2250710"/>
    <lineage>
        <taxon>Bacteria</taxon>
        <taxon>Bacteria division TA06</taxon>
    </lineage>
</organism>
<dbReference type="GO" id="GO:0046872">
    <property type="term" value="F:metal ion binding"/>
    <property type="evidence" value="ECO:0007669"/>
    <property type="project" value="UniProtKB-KW"/>
</dbReference>
<sequence>MNPIAGQIPYRMFRAWGWPVIMPLNYTISVTARCNYRCATCRIYQSDLPEMTIRDYRSLFLSLGRSPYWVTFSGGEPFLRGDFGDIVEMCCAICRPQLVNIPTNGSFPEKTAETAGNLAKRHHHINFIVNVSIDSTGDEQNDIRGHRDAWRNAAATVAALKKDRPGNLLTGIGTVISKRNLDGFARHRAELEKLGAGSMVAEVAENRVELLNESLDITPSPEEYKAIADDLIEEIKLKKRKGLAGLTQAFRKQYYGYVYKILRGEKGLPCYAGFASVQIMPDGAVWGCCIRGDEMGRLPDYDYDLKKLWHSDKAAETRGKIKLRRCACPLANAAYTNMMLNTATSFKILGKIVFEGME</sequence>
<dbReference type="InterPro" id="IPR050377">
    <property type="entry name" value="Radical_SAM_PqqE_MftC-like"/>
</dbReference>
<dbReference type="SFLD" id="SFLDG01067">
    <property type="entry name" value="SPASM/twitch_domain_containing"/>
    <property type="match status" value="1"/>
</dbReference>
<dbReference type="EMBL" id="JACQXR010000122">
    <property type="protein sequence ID" value="MBI4727401.1"/>
    <property type="molecule type" value="Genomic_DNA"/>
</dbReference>
<dbReference type="Pfam" id="PF13186">
    <property type="entry name" value="SPASM"/>
    <property type="match status" value="1"/>
</dbReference>